<dbReference type="SUPFAM" id="SSF55846">
    <property type="entry name" value="N-acetylmuramoyl-L-alanine amidase-like"/>
    <property type="match status" value="1"/>
</dbReference>
<dbReference type="InterPro" id="IPR002502">
    <property type="entry name" value="Amidase_domain"/>
</dbReference>
<dbReference type="GO" id="GO:0045087">
    <property type="term" value="P:innate immune response"/>
    <property type="evidence" value="ECO:0007669"/>
    <property type="project" value="UniProtKB-KW"/>
</dbReference>
<evidence type="ECO:0000256" key="1">
    <source>
        <dbReference type="ARBA" id="ARBA00007553"/>
    </source>
</evidence>
<dbReference type="KEGG" id="dqu:106740540"/>
<evidence type="ECO:0000259" key="4">
    <source>
        <dbReference type="SMART" id="SM00644"/>
    </source>
</evidence>
<evidence type="ECO:0000313" key="7">
    <source>
        <dbReference type="RefSeq" id="XP_014467161.1"/>
    </source>
</evidence>
<dbReference type="PANTHER" id="PTHR11022">
    <property type="entry name" value="PEPTIDOGLYCAN RECOGNITION PROTEIN"/>
    <property type="match status" value="1"/>
</dbReference>
<organism evidence="6 7">
    <name type="scientific">Dinoponera quadriceps</name>
    <name type="common">South American ant</name>
    <dbReference type="NCBI Taxonomy" id="609295"/>
    <lineage>
        <taxon>Eukaryota</taxon>
        <taxon>Metazoa</taxon>
        <taxon>Ecdysozoa</taxon>
        <taxon>Arthropoda</taxon>
        <taxon>Hexapoda</taxon>
        <taxon>Insecta</taxon>
        <taxon>Pterygota</taxon>
        <taxon>Neoptera</taxon>
        <taxon>Endopterygota</taxon>
        <taxon>Hymenoptera</taxon>
        <taxon>Apocrita</taxon>
        <taxon>Aculeata</taxon>
        <taxon>Formicoidea</taxon>
        <taxon>Formicidae</taxon>
        <taxon>Ponerinae</taxon>
        <taxon>Ponerini</taxon>
        <taxon>Dinoponera</taxon>
    </lineage>
</organism>
<evidence type="ECO:0000259" key="5">
    <source>
        <dbReference type="SMART" id="SM00701"/>
    </source>
</evidence>
<accession>A0A6P3WM95</accession>
<keyword evidence="6" id="KW-1185">Reference proteome</keyword>
<sequence>MASGDIHMCGRMRRSIHPRERGVAILDVFSSSLHHRADVDFLIRLFRHFRIRGSVVDLSLRGLSSLNPEINETLSGVRFVQKRESALWTSETREVRLWLPVRYVIVSQTFTNNCSSFIECSSQMRFIQHYQMEKTGSLNIIYNFLIDGGAYVSRGWDVAGRHTIGYNRKSIGISFIGTFDRTQPSKVQLDALRAVIDNCIETGKLTHDCKLIARRQLLRDSTLNPGDALYDAIKALPYWSPL</sequence>
<dbReference type="GO" id="GO:0008270">
    <property type="term" value="F:zinc ion binding"/>
    <property type="evidence" value="ECO:0007669"/>
    <property type="project" value="InterPro"/>
</dbReference>
<evidence type="ECO:0000256" key="2">
    <source>
        <dbReference type="ARBA" id="ARBA00022588"/>
    </source>
</evidence>
<dbReference type="GeneID" id="106740540"/>
<dbReference type="PANTHER" id="PTHR11022:SF41">
    <property type="entry name" value="PEPTIDOGLYCAN-RECOGNITION PROTEIN LC-RELATED"/>
    <property type="match status" value="1"/>
</dbReference>
<evidence type="ECO:0000256" key="3">
    <source>
        <dbReference type="ARBA" id="ARBA00022859"/>
    </source>
</evidence>
<comment type="similarity">
    <text evidence="1">Belongs to the N-acetylmuramoyl-L-alanine amidase 2 family.</text>
</comment>
<protein>
    <submittedName>
        <fullName evidence="7">Peptidoglycan recognition protein-like isoform X1</fullName>
    </submittedName>
</protein>
<dbReference type="Proteomes" id="UP000515204">
    <property type="component" value="Unplaced"/>
</dbReference>
<dbReference type="Gene3D" id="3.40.80.10">
    <property type="entry name" value="Peptidoglycan recognition protein-like"/>
    <property type="match status" value="1"/>
</dbReference>
<name>A0A6P3WM95_DINQU</name>
<feature type="domain" description="N-acetylmuramoyl-L-alanine amidase" evidence="4">
    <location>
        <begin position="88"/>
        <end position="226"/>
    </location>
</feature>
<dbReference type="InterPro" id="IPR036505">
    <property type="entry name" value="Amidase/PGRP_sf"/>
</dbReference>
<dbReference type="Pfam" id="PF01510">
    <property type="entry name" value="Amidase_2"/>
    <property type="match status" value="1"/>
</dbReference>
<dbReference type="RefSeq" id="XP_014467161.1">
    <property type="nucleotide sequence ID" value="XM_014611675.1"/>
</dbReference>
<dbReference type="GO" id="GO:0009253">
    <property type="term" value="P:peptidoglycan catabolic process"/>
    <property type="evidence" value="ECO:0007669"/>
    <property type="project" value="InterPro"/>
</dbReference>
<dbReference type="InterPro" id="IPR006619">
    <property type="entry name" value="PGRP_domain_met/bac"/>
</dbReference>
<keyword evidence="2" id="KW-0399">Innate immunity</keyword>
<reference evidence="7" key="1">
    <citation type="submission" date="2025-08" db="UniProtKB">
        <authorList>
            <consortium name="RefSeq"/>
        </authorList>
    </citation>
    <scope>IDENTIFICATION</scope>
</reference>
<dbReference type="OrthoDB" id="10001926at2759"/>
<evidence type="ECO:0000313" key="6">
    <source>
        <dbReference type="Proteomes" id="UP000515204"/>
    </source>
</evidence>
<dbReference type="SMART" id="SM00644">
    <property type="entry name" value="Ami_2"/>
    <property type="match status" value="1"/>
</dbReference>
<dbReference type="AlphaFoldDB" id="A0A6P3WM95"/>
<feature type="domain" description="Peptidoglycan recognition protein family" evidence="5">
    <location>
        <begin position="77"/>
        <end position="218"/>
    </location>
</feature>
<keyword evidence="3" id="KW-0391">Immunity</keyword>
<dbReference type="InterPro" id="IPR015510">
    <property type="entry name" value="PGRP"/>
</dbReference>
<gene>
    <name evidence="7" type="primary">LOC106740540</name>
</gene>
<dbReference type="CDD" id="cd06583">
    <property type="entry name" value="PGRP"/>
    <property type="match status" value="1"/>
</dbReference>
<dbReference type="SMART" id="SM00701">
    <property type="entry name" value="PGRP"/>
    <property type="match status" value="1"/>
</dbReference>
<proteinExistence type="inferred from homology"/>
<dbReference type="GO" id="GO:0008745">
    <property type="term" value="F:N-acetylmuramoyl-L-alanine amidase activity"/>
    <property type="evidence" value="ECO:0007669"/>
    <property type="project" value="InterPro"/>
</dbReference>